<feature type="chain" id="PRO_5045319389" description="Bacterial Ig domain-containing protein" evidence="2">
    <location>
        <begin position="27"/>
        <end position="175"/>
    </location>
</feature>
<keyword evidence="1" id="KW-1133">Transmembrane helix</keyword>
<dbReference type="EMBL" id="BAAAQD010000047">
    <property type="protein sequence ID" value="GAA1571771.1"/>
    <property type="molecule type" value="Genomic_DNA"/>
</dbReference>
<feature type="signal peptide" evidence="2">
    <location>
        <begin position="1"/>
        <end position="26"/>
    </location>
</feature>
<proteinExistence type="predicted"/>
<comment type="caution">
    <text evidence="3">The sequence shown here is derived from an EMBL/GenBank/DDBJ whole genome shotgun (WGS) entry which is preliminary data.</text>
</comment>
<protein>
    <recommendedName>
        <fullName evidence="5">Bacterial Ig domain-containing protein</fullName>
    </recommendedName>
</protein>
<dbReference type="InterPro" id="IPR013783">
    <property type="entry name" value="Ig-like_fold"/>
</dbReference>
<accession>A0ABN2DA37</accession>
<keyword evidence="1" id="KW-0472">Membrane</keyword>
<sequence>MKRLYTLLCGLLLAGVAMTFAPPAHAQVEYPPAPPTGGVSDSTVRRDGTVTFSGKSTPFDTVTVTVKYANGRSEMAGTVNADAEGNWSLAMSLSYPGVATLSAATSNGVVTQQVVVLARSVNQSNSSSSDSQLATTGVANGQLPTITLIGAGTVMLGALLVVAGVRWRRRTGTAD</sequence>
<keyword evidence="4" id="KW-1185">Reference proteome</keyword>
<reference evidence="3 4" key="1">
    <citation type="journal article" date="2019" name="Int. J. Syst. Evol. Microbiol.">
        <title>The Global Catalogue of Microorganisms (GCM) 10K type strain sequencing project: providing services to taxonomists for standard genome sequencing and annotation.</title>
        <authorList>
            <consortium name="The Broad Institute Genomics Platform"/>
            <consortium name="The Broad Institute Genome Sequencing Center for Infectious Disease"/>
            <person name="Wu L."/>
            <person name="Ma J."/>
        </authorList>
    </citation>
    <scope>NUCLEOTIDE SEQUENCE [LARGE SCALE GENOMIC DNA]</scope>
    <source>
        <strain evidence="3 4">JCM 15933</strain>
    </source>
</reference>
<dbReference type="Proteomes" id="UP001501470">
    <property type="component" value="Unassembled WGS sequence"/>
</dbReference>
<evidence type="ECO:0000313" key="3">
    <source>
        <dbReference type="EMBL" id="GAA1571771.1"/>
    </source>
</evidence>
<evidence type="ECO:0000256" key="2">
    <source>
        <dbReference type="SAM" id="SignalP"/>
    </source>
</evidence>
<evidence type="ECO:0008006" key="5">
    <source>
        <dbReference type="Google" id="ProtNLM"/>
    </source>
</evidence>
<feature type="transmembrane region" description="Helical" evidence="1">
    <location>
        <begin position="146"/>
        <end position="165"/>
    </location>
</feature>
<dbReference type="RefSeq" id="WP_344514500.1">
    <property type="nucleotide sequence ID" value="NZ_BAAAQD010000047.1"/>
</dbReference>
<evidence type="ECO:0000313" key="4">
    <source>
        <dbReference type="Proteomes" id="UP001501470"/>
    </source>
</evidence>
<name>A0ABN2DA37_9ACTN</name>
<organism evidence="3 4">
    <name type="scientific">Dactylosporangium maewongense</name>
    <dbReference type="NCBI Taxonomy" id="634393"/>
    <lineage>
        <taxon>Bacteria</taxon>
        <taxon>Bacillati</taxon>
        <taxon>Actinomycetota</taxon>
        <taxon>Actinomycetes</taxon>
        <taxon>Micromonosporales</taxon>
        <taxon>Micromonosporaceae</taxon>
        <taxon>Dactylosporangium</taxon>
    </lineage>
</organism>
<evidence type="ECO:0000256" key="1">
    <source>
        <dbReference type="SAM" id="Phobius"/>
    </source>
</evidence>
<dbReference type="Gene3D" id="2.60.40.10">
    <property type="entry name" value="Immunoglobulins"/>
    <property type="match status" value="1"/>
</dbReference>
<gene>
    <name evidence="3" type="ORF">GCM10009827_112170</name>
</gene>
<keyword evidence="2" id="KW-0732">Signal</keyword>
<keyword evidence="1" id="KW-0812">Transmembrane</keyword>